<dbReference type="GO" id="GO:0070404">
    <property type="term" value="F:NADH binding"/>
    <property type="evidence" value="ECO:0007669"/>
    <property type="project" value="TreeGrafter"/>
</dbReference>
<dbReference type="OrthoDB" id="1204at2759"/>
<sequence length="233" mass="24172">MPNVIIYGSSGALGRALVSLFKTKSWNVVGIDLFQNPEANSNIILDPKASVSQQAEAVLKSSELSGASKNSFDALLCVSGGWVGGNAASEGFIDAVDLSLRQSVYPSVIAASLACKHLKRGGLVVFSGASAALNGTPGMIAYGLAKASVHHLVGSLGMEGSGLPEDAKAIGILPVALDTPANRAAMPDADHSSWTPLSELSEAIFEWANNHKDVKNGQLVEVVTTKGKTRFLL</sequence>
<dbReference type="GO" id="GO:0006559">
    <property type="term" value="P:L-phenylalanine catabolic process"/>
    <property type="evidence" value="ECO:0007669"/>
    <property type="project" value="TreeGrafter"/>
</dbReference>
<dbReference type="GO" id="GO:0070402">
    <property type="term" value="F:NADPH binding"/>
    <property type="evidence" value="ECO:0007669"/>
    <property type="project" value="TreeGrafter"/>
</dbReference>
<keyword evidence="3" id="KW-0521">NADP</keyword>
<comment type="similarity">
    <text evidence="1">Belongs to the short-chain dehydrogenases/reductases (SDR) family.</text>
</comment>
<keyword evidence="4" id="KW-0560">Oxidoreductase</keyword>
<dbReference type="PANTHER" id="PTHR15104:SF0">
    <property type="entry name" value="DIHYDROPTERIDINE REDUCTASE"/>
    <property type="match status" value="1"/>
</dbReference>
<dbReference type="InterPro" id="IPR002347">
    <property type="entry name" value="SDR_fam"/>
</dbReference>
<evidence type="ECO:0000256" key="3">
    <source>
        <dbReference type="ARBA" id="ARBA00022857"/>
    </source>
</evidence>
<dbReference type="PANTHER" id="PTHR15104">
    <property type="entry name" value="DIHYDROPTERIDINE REDUCTASE"/>
    <property type="match status" value="1"/>
</dbReference>
<dbReference type="GO" id="GO:0006729">
    <property type="term" value="P:tetrahydrobiopterin biosynthetic process"/>
    <property type="evidence" value="ECO:0007669"/>
    <property type="project" value="UniProtKB-KW"/>
</dbReference>
<dbReference type="Proteomes" id="UP000245699">
    <property type="component" value="Unassembled WGS sequence"/>
</dbReference>
<dbReference type="GO" id="GO:0005737">
    <property type="term" value="C:cytoplasm"/>
    <property type="evidence" value="ECO:0007669"/>
    <property type="project" value="TreeGrafter"/>
</dbReference>
<keyword evidence="5" id="KW-0783">Tetrahydrobiopterin biosynthesis</keyword>
<evidence type="ECO:0000256" key="8">
    <source>
        <dbReference type="ARBA" id="ARBA00041348"/>
    </source>
</evidence>
<protein>
    <recommendedName>
        <fullName evidence="7">Dihydropteridine reductase</fullName>
        <ecNumber evidence="6">1.5.1.34</ecNumber>
    </recommendedName>
    <alternativeName>
        <fullName evidence="8">Quinoid dihydropteridine reductase</fullName>
    </alternativeName>
</protein>
<dbReference type="Gene3D" id="3.40.50.720">
    <property type="entry name" value="NAD(P)-binding Rossmann-like Domain"/>
    <property type="match status" value="1"/>
</dbReference>
<dbReference type="InterPro" id="IPR036291">
    <property type="entry name" value="NAD(P)-bd_dom_sf"/>
</dbReference>
<keyword evidence="10" id="KW-1185">Reference proteome</keyword>
<dbReference type="SUPFAM" id="SSF51735">
    <property type="entry name" value="NAD(P)-binding Rossmann-fold domains"/>
    <property type="match status" value="1"/>
</dbReference>
<evidence type="ECO:0000256" key="6">
    <source>
        <dbReference type="ARBA" id="ARBA00039153"/>
    </source>
</evidence>
<dbReference type="CDD" id="cd05334">
    <property type="entry name" value="DHPR_SDR_c_like"/>
    <property type="match status" value="1"/>
</dbReference>
<accession>A0A2T9Z5Y8</accession>
<evidence type="ECO:0000256" key="7">
    <source>
        <dbReference type="ARBA" id="ARBA00039520"/>
    </source>
</evidence>
<evidence type="ECO:0000256" key="5">
    <source>
        <dbReference type="ARBA" id="ARBA00023007"/>
    </source>
</evidence>
<evidence type="ECO:0000313" key="9">
    <source>
        <dbReference type="EMBL" id="PVU99992.1"/>
    </source>
</evidence>
<name>A0A2T9Z5Y8_9FUNG</name>
<dbReference type="GO" id="GO:0004155">
    <property type="term" value="F:6,7-dihydropteridine reductase activity"/>
    <property type="evidence" value="ECO:0007669"/>
    <property type="project" value="UniProtKB-EC"/>
</dbReference>
<dbReference type="STRING" id="61424.A0A2T9Z5Y8"/>
<evidence type="ECO:0000256" key="2">
    <source>
        <dbReference type="ARBA" id="ARBA00011738"/>
    </source>
</evidence>
<dbReference type="Pfam" id="PF00106">
    <property type="entry name" value="adh_short"/>
    <property type="match status" value="1"/>
</dbReference>
<dbReference type="EMBL" id="MBFT01000010">
    <property type="protein sequence ID" value="PVU99992.1"/>
    <property type="molecule type" value="Genomic_DNA"/>
</dbReference>
<gene>
    <name evidence="9" type="ORF">BB559_000249</name>
</gene>
<organism evidence="9 10">
    <name type="scientific">Furculomyces boomerangus</name>
    <dbReference type="NCBI Taxonomy" id="61424"/>
    <lineage>
        <taxon>Eukaryota</taxon>
        <taxon>Fungi</taxon>
        <taxon>Fungi incertae sedis</taxon>
        <taxon>Zoopagomycota</taxon>
        <taxon>Kickxellomycotina</taxon>
        <taxon>Harpellomycetes</taxon>
        <taxon>Harpellales</taxon>
        <taxon>Harpellaceae</taxon>
        <taxon>Furculomyces</taxon>
    </lineage>
</organism>
<evidence type="ECO:0000313" key="10">
    <source>
        <dbReference type="Proteomes" id="UP000245699"/>
    </source>
</evidence>
<reference evidence="9 10" key="1">
    <citation type="journal article" date="2018" name="MBio">
        <title>Comparative Genomics Reveals the Core Gene Toolbox for the Fungus-Insect Symbiosis.</title>
        <authorList>
            <person name="Wang Y."/>
            <person name="Stata M."/>
            <person name="Wang W."/>
            <person name="Stajich J.E."/>
            <person name="White M.M."/>
            <person name="Moncalvo J.M."/>
        </authorList>
    </citation>
    <scope>NUCLEOTIDE SEQUENCE [LARGE SCALE GENOMIC DNA]</scope>
    <source>
        <strain evidence="9 10">AUS-77-4</strain>
    </source>
</reference>
<comment type="subunit">
    <text evidence="2">Homodimer.</text>
</comment>
<evidence type="ECO:0000256" key="4">
    <source>
        <dbReference type="ARBA" id="ARBA00023002"/>
    </source>
</evidence>
<comment type="caution">
    <text evidence="9">The sequence shown here is derived from an EMBL/GenBank/DDBJ whole genome shotgun (WGS) entry which is preliminary data.</text>
</comment>
<dbReference type="AlphaFoldDB" id="A0A2T9Z5Y8"/>
<dbReference type="FunFam" id="3.40.50.720:FF:000157">
    <property type="entry name" value="Quinoid dihydropteridine reductase"/>
    <property type="match status" value="1"/>
</dbReference>
<proteinExistence type="inferred from homology"/>
<evidence type="ECO:0000256" key="1">
    <source>
        <dbReference type="ARBA" id="ARBA00006484"/>
    </source>
</evidence>
<dbReference type="EC" id="1.5.1.34" evidence="6"/>